<comment type="caution">
    <text evidence="2">The sequence shown here is derived from an EMBL/GenBank/DDBJ whole genome shotgun (WGS) entry which is preliminary data.</text>
</comment>
<reference evidence="2" key="1">
    <citation type="journal article" date="2016" name="Nat. Genet.">
        <title>A high-quality carrot genome assembly provides new insights into carotenoid accumulation and asterid genome evolution.</title>
        <authorList>
            <person name="Iorizzo M."/>
            <person name="Ellison S."/>
            <person name="Senalik D."/>
            <person name="Zeng P."/>
            <person name="Satapoomin P."/>
            <person name="Huang J."/>
            <person name="Bowman M."/>
            <person name="Iovene M."/>
            <person name="Sanseverino W."/>
            <person name="Cavagnaro P."/>
            <person name="Yildiz M."/>
            <person name="Macko-Podgorni A."/>
            <person name="Moranska E."/>
            <person name="Grzebelus E."/>
            <person name="Grzebelus D."/>
            <person name="Ashrafi H."/>
            <person name="Zheng Z."/>
            <person name="Cheng S."/>
            <person name="Spooner D."/>
            <person name="Van Deynze A."/>
            <person name="Simon P."/>
        </authorList>
    </citation>
    <scope>NUCLEOTIDE SEQUENCE [LARGE SCALE GENOMIC DNA]</scope>
    <source>
        <tissue evidence="2">Leaf</tissue>
    </source>
</reference>
<accession>A0A162AI39</accession>
<evidence type="ECO:0000256" key="1">
    <source>
        <dbReference type="SAM" id="MobiDB-lite"/>
    </source>
</evidence>
<feature type="region of interest" description="Disordered" evidence="1">
    <location>
        <begin position="146"/>
        <end position="187"/>
    </location>
</feature>
<dbReference type="AlphaFoldDB" id="A0A162AI39"/>
<proteinExistence type="predicted"/>
<name>A0A162AI39_DAUCS</name>
<sequence>MSFCVINENDCDGVLEDLAYRIIDTFGMSIAGSRHVDSWGMLGTMAIACAHLSQIIVVRYSRTLVPHCLVFTTKSTEHHNSHGTIVKVNCEAIIFEIDEGWITREAFVFIFSFKNPWIQCVKQSRNNAAICLVPCPKVTRIWKQKDKSGVQEATAEDKDHESEATDKDKGENVKGAGAVVSNNSENPSIEVDCDSPLAAWIEIKRKKSGNISGNKSDSYTDTEASPSPLVTFKHLKLVDEFAAIQGPKSANFQAFKIGR</sequence>
<dbReference type="Gramene" id="KZN01241">
    <property type="protein sequence ID" value="KZN01241"/>
    <property type="gene ID" value="DCAR_009995"/>
</dbReference>
<evidence type="ECO:0000313" key="2">
    <source>
        <dbReference type="EMBL" id="KZN01241.1"/>
    </source>
</evidence>
<dbReference type="EMBL" id="LNRQ01000003">
    <property type="protein sequence ID" value="KZN01241.1"/>
    <property type="molecule type" value="Genomic_DNA"/>
</dbReference>
<gene>
    <name evidence="2" type="ORF">DCAR_009995</name>
</gene>
<protein>
    <submittedName>
        <fullName evidence="2">Uncharacterized protein</fullName>
    </submittedName>
</protein>
<organism evidence="2">
    <name type="scientific">Daucus carota subsp. sativus</name>
    <name type="common">Carrot</name>
    <dbReference type="NCBI Taxonomy" id="79200"/>
    <lineage>
        <taxon>Eukaryota</taxon>
        <taxon>Viridiplantae</taxon>
        <taxon>Streptophyta</taxon>
        <taxon>Embryophyta</taxon>
        <taxon>Tracheophyta</taxon>
        <taxon>Spermatophyta</taxon>
        <taxon>Magnoliopsida</taxon>
        <taxon>eudicotyledons</taxon>
        <taxon>Gunneridae</taxon>
        <taxon>Pentapetalae</taxon>
        <taxon>asterids</taxon>
        <taxon>campanulids</taxon>
        <taxon>Apiales</taxon>
        <taxon>Apiaceae</taxon>
        <taxon>Apioideae</taxon>
        <taxon>Scandiceae</taxon>
        <taxon>Daucinae</taxon>
        <taxon>Daucus</taxon>
        <taxon>Daucus sect. Daucus</taxon>
    </lineage>
</organism>
<feature type="compositionally biased region" description="Basic and acidic residues" evidence="1">
    <location>
        <begin position="146"/>
        <end position="172"/>
    </location>
</feature>